<sequence>MTPWSNENLSSCAYADPYAVPNPRDNAWPTPVQAGDDLDYFLPPPNPAERLNRILAPRDERRLALNMALTAAGIPPMPEDRAVIDQLCALPADVNTVLQRWLHHAL</sequence>
<proteinExistence type="predicted"/>
<organism evidence="1 2">
    <name type="scientific">Streptomyces fructofermentans</name>
    <dbReference type="NCBI Taxonomy" id="152141"/>
    <lineage>
        <taxon>Bacteria</taxon>
        <taxon>Bacillati</taxon>
        <taxon>Actinomycetota</taxon>
        <taxon>Actinomycetes</taxon>
        <taxon>Kitasatosporales</taxon>
        <taxon>Streptomycetaceae</taxon>
        <taxon>Streptomyces</taxon>
    </lineage>
</organism>
<name>A0A918NUZ8_9ACTN</name>
<reference evidence="1" key="1">
    <citation type="journal article" date="2014" name="Int. J. Syst. Evol. Microbiol.">
        <title>Complete genome sequence of Corynebacterium casei LMG S-19264T (=DSM 44701T), isolated from a smear-ripened cheese.</title>
        <authorList>
            <consortium name="US DOE Joint Genome Institute (JGI-PGF)"/>
            <person name="Walter F."/>
            <person name="Albersmeier A."/>
            <person name="Kalinowski J."/>
            <person name="Ruckert C."/>
        </authorList>
    </citation>
    <scope>NUCLEOTIDE SEQUENCE</scope>
    <source>
        <strain evidence="1">JCM 4956</strain>
    </source>
</reference>
<dbReference type="AlphaFoldDB" id="A0A918NUZ8"/>
<gene>
    <name evidence="1" type="ORF">GCM10010515_74060</name>
</gene>
<keyword evidence="2" id="KW-1185">Reference proteome</keyword>
<evidence type="ECO:0000313" key="2">
    <source>
        <dbReference type="Proteomes" id="UP000645555"/>
    </source>
</evidence>
<accession>A0A918NUZ8</accession>
<reference evidence="1" key="2">
    <citation type="submission" date="2020-09" db="EMBL/GenBank/DDBJ databases">
        <authorList>
            <person name="Sun Q."/>
            <person name="Ohkuma M."/>
        </authorList>
    </citation>
    <scope>NUCLEOTIDE SEQUENCE</scope>
    <source>
        <strain evidence="1">JCM 4956</strain>
    </source>
</reference>
<dbReference type="EMBL" id="BMWD01000046">
    <property type="protein sequence ID" value="GGX96689.1"/>
    <property type="molecule type" value="Genomic_DNA"/>
</dbReference>
<protein>
    <submittedName>
        <fullName evidence="1">Uncharacterized protein</fullName>
    </submittedName>
</protein>
<evidence type="ECO:0000313" key="1">
    <source>
        <dbReference type="EMBL" id="GGX96689.1"/>
    </source>
</evidence>
<dbReference type="RefSeq" id="WP_190040028.1">
    <property type="nucleotide sequence ID" value="NZ_BMWD01000046.1"/>
</dbReference>
<comment type="caution">
    <text evidence="1">The sequence shown here is derived from an EMBL/GenBank/DDBJ whole genome shotgun (WGS) entry which is preliminary data.</text>
</comment>
<dbReference type="Proteomes" id="UP000645555">
    <property type="component" value="Unassembled WGS sequence"/>
</dbReference>